<reference evidence="1" key="1">
    <citation type="submission" date="2021-06" db="EMBL/GenBank/DDBJ databases">
        <authorList>
            <person name="Hodson N. C."/>
            <person name="Mongue J. A."/>
            <person name="Jaron S. K."/>
        </authorList>
    </citation>
    <scope>NUCLEOTIDE SEQUENCE</scope>
</reference>
<proteinExistence type="predicted"/>
<protein>
    <submittedName>
        <fullName evidence="1">Uncharacterized protein</fullName>
    </submittedName>
</protein>
<comment type="caution">
    <text evidence="1">The sequence shown here is derived from an EMBL/GenBank/DDBJ whole genome shotgun (WGS) entry which is preliminary data.</text>
</comment>
<accession>A0A8J2KR50</accession>
<gene>
    <name evidence="1" type="ORF">AFUS01_LOCUS31933</name>
</gene>
<dbReference type="EMBL" id="CAJVCH010516591">
    <property type="protein sequence ID" value="CAG7821603.1"/>
    <property type="molecule type" value="Genomic_DNA"/>
</dbReference>
<sequence length="185" mass="20398">MKDTTSVASSNFRIGPEVKQRRNIWTRFSETVIDILTPFAYCSMGKCPVLGYCSKSRHRVRSIIDTDTGTHGSCTGPSASDITNNNESSHILSTSKTSVEHFKQDSPLDFQENPINENAILTQKINNSMDLNRKAAQPSGNTDDDPIILPGTTESGVSIVSENIFSHLVYPCADLFQKTTPKNEQ</sequence>
<evidence type="ECO:0000313" key="1">
    <source>
        <dbReference type="EMBL" id="CAG7821603.1"/>
    </source>
</evidence>
<organism evidence="1 2">
    <name type="scientific">Allacma fusca</name>
    <dbReference type="NCBI Taxonomy" id="39272"/>
    <lineage>
        <taxon>Eukaryota</taxon>
        <taxon>Metazoa</taxon>
        <taxon>Ecdysozoa</taxon>
        <taxon>Arthropoda</taxon>
        <taxon>Hexapoda</taxon>
        <taxon>Collembola</taxon>
        <taxon>Symphypleona</taxon>
        <taxon>Sminthuridae</taxon>
        <taxon>Allacma</taxon>
    </lineage>
</organism>
<keyword evidence="2" id="KW-1185">Reference proteome</keyword>
<dbReference type="Proteomes" id="UP000708208">
    <property type="component" value="Unassembled WGS sequence"/>
</dbReference>
<name>A0A8J2KR50_9HEXA</name>
<evidence type="ECO:0000313" key="2">
    <source>
        <dbReference type="Proteomes" id="UP000708208"/>
    </source>
</evidence>
<dbReference type="AlphaFoldDB" id="A0A8J2KR50"/>